<organism evidence="2 3">
    <name type="scientific">Archaeoglobus sulfaticallidus PM70-1</name>
    <dbReference type="NCBI Taxonomy" id="387631"/>
    <lineage>
        <taxon>Archaea</taxon>
        <taxon>Methanobacteriati</taxon>
        <taxon>Methanobacteriota</taxon>
        <taxon>Archaeoglobi</taxon>
        <taxon>Archaeoglobales</taxon>
        <taxon>Archaeoglobaceae</taxon>
        <taxon>Archaeoglobus</taxon>
    </lineage>
</organism>
<dbReference type="PANTHER" id="PTHR43346:SF1">
    <property type="entry name" value="QUERCETIN 2,3-DIOXYGENASE-RELATED"/>
    <property type="match status" value="1"/>
</dbReference>
<name>N0BGI9_9EURY</name>
<keyword evidence="3" id="KW-1185">Reference proteome</keyword>
<protein>
    <recommendedName>
        <fullName evidence="1">Cupin type-2 domain-containing protein</fullName>
    </recommendedName>
</protein>
<evidence type="ECO:0000259" key="1">
    <source>
        <dbReference type="Pfam" id="PF07883"/>
    </source>
</evidence>
<dbReference type="Pfam" id="PF07883">
    <property type="entry name" value="Cupin_2"/>
    <property type="match status" value="1"/>
</dbReference>
<dbReference type="InterPro" id="IPR014710">
    <property type="entry name" value="RmlC-like_jellyroll"/>
</dbReference>
<dbReference type="OrthoDB" id="23670at2157"/>
<accession>N0BGI9</accession>
<proteinExistence type="predicted"/>
<dbReference type="InterPro" id="IPR011051">
    <property type="entry name" value="RmlC_Cupin_sf"/>
</dbReference>
<evidence type="ECO:0000313" key="2">
    <source>
        <dbReference type="EMBL" id="AGK62118.1"/>
    </source>
</evidence>
<dbReference type="AlphaFoldDB" id="N0BGI9"/>
<dbReference type="SUPFAM" id="SSF51182">
    <property type="entry name" value="RmlC-like cupins"/>
    <property type="match status" value="1"/>
</dbReference>
<dbReference type="Gene3D" id="2.60.120.10">
    <property type="entry name" value="Jelly Rolls"/>
    <property type="match status" value="1"/>
</dbReference>
<gene>
    <name evidence="2" type="ORF">Asulf_02164</name>
</gene>
<sequence length="113" mass="13310">MKFDFSKAKWEEKGSYITARVFDISETSFVQMVEIPAGATVKKHYHRKQTEVFYILKGEAKLGIEDTEYDAKEGDIFLCKPESIHWVVNSSQNSFKVLVFKYNWEENDTEWIE</sequence>
<dbReference type="InterPro" id="IPR052538">
    <property type="entry name" value="Flavonoid_dioxygenase-like"/>
</dbReference>
<dbReference type="eggNOG" id="arCOG02994">
    <property type="taxonomic scope" value="Archaea"/>
</dbReference>
<dbReference type="InterPro" id="IPR013096">
    <property type="entry name" value="Cupin_2"/>
</dbReference>
<dbReference type="PANTHER" id="PTHR43346">
    <property type="entry name" value="LIGAND BINDING DOMAIN PROTEIN, PUTATIVE (AFU_ORTHOLOGUE AFUA_6G14370)-RELATED"/>
    <property type="match status" value="1"/>
</dbReference>
<dbReference type="HOGENOM" id="CLU_170082_0_0_2"/>
<dbReference type="KEGG" id="ast:Asulf_02164"/>
<dbReference type="GeneID" id="15393796"/>
<dbReference type="Proteomes" id="UP000013307">
    <property type="component" value="Chromosome"/>
</dbReference>
<reference evidence="2 3" key="1">
    <citation type="journal article" date="2013" name="Genome Announc.">
        <title>Complete Genome Sequence of the Thermophilic and Facultatively Chemolithoautotrophic Sulfate Reducer Archaeoglobus sulfaticallidus Strain PM70-1T.</title>
        <authorList>
            <person name="Stokke R."/>
            <person name="Hocking W.P."/>
            <person name="Steinsbu B.O."/>
            <person name="Steen I.H."/>
        </authorList>
    </citation>
    <scope>NUCLEOTIDE SEQUENCE [LARGE SCALE GENOMIC DNA]</scope>
    <source>
        <strain evidence="2">PM70-1</strain>
    </source>
</reference>
<evidence type="ECO:0000313" key="3">
    <source>
        <dbReference type="Proteomes" id="UP000013307"/>
    </source>
</evidence>
<dbReference type="STRING" id="387631.Asulf_02164"/>
<dbReference type="EMBL" id="CP005290">
    <property type="protein sequence ID" value="AGK62118.1"/>
    <property type="molecule type" value="Genomic_DNA"/>
</dbReference>
<dbReference type="RefSeq" id="WP_015591714.1">
    <property type="nucleotide sequence ID" value="NC_021169.1"/>
</dbReference>
<feature type="domain" description="Cupin type-2" evidence="1">
    <location>
        <begin position="32"/>
        <end position="99"/>
    </location>
</feature>